<dbReference type="Proteomes" id="UP000018291">
    <property type="component" value="Unassembled WGS sequence"/>
</dbReference>
<evidence type="ECO:0000256" key="1">
    <source>
        <dbReference type="ARBA" id="ARBA00022737"/>
    </source>
</evidence>
<keyword evidence="1" id="KW-0677">Repeat</keyword>
<evidence type="ECO:0008006" key="4">
    <source>
        <dbReference type="Google" id="ProtNLM"/>
    </source>
</evidence>
<dbReference type="PANTHER" id="PTHR47485">
    <property type="entry name" value="THYLAKOID LUMENAL 17.4 KDA PROTEIN, CHLOROPLASTIC"/>
    <property type="match status" value="1"/>
</dbReference>
<gene>
    <name evidence="2" type="ORF">BN381_150145</name>
</gene>
<dbReference type="PANTHER" id="PTHR47485:SF1">
    <property type="entry name" value="THYLAKOID LUMENAL 17.4 KDA PROTEIN, CHLOROPLASTIC"/>
    <property type="match status" value="1"/>
</dbReference>
<dbReference type="AlphaFoldDB" id="R4Z361"/>
<dbReference type="SUPFAM" id="SSF141571">
    <property type="entry name" value="Pentapeptide repeat-like"/>
    <property type="match status" value="1"/>
</dbReference>
<proteinExistence type="predicted"/>
<evidence type="ECO:0000313" key="3">
    <source>
        <dbReference type="Proteomes" id="UP000018291"/>
    </source>
</evidence>
<dbReference type="RefSeq" id="WP_012225035.1">
    <property type="nucleotide sequence ID" value="NZ_HG422565.1"/>
</dbReference>
<comment type="caution">
    <text evidence="2">The sequence shown here is derived from an EMBL/GenBank/DDBJ whole genome shotgun (WGS) entry which is preliminary data.</text>
</comment>
<reference evidence="2 3" key="1">
    <citation type="journal article" date="2013" name="ISME J.">
        <title>Metabolic model for the filamentous 'Candidatus Microthrix parvicella' based on genomic and metagenomic analyses.</title>
        <authorList>
            <person name="Jon McIlroy S."/>
            <person name="Kristiansen R."/>
            <person name="Albertsen M."/>
            <person name="Michael Karst S."/>
            <person name="Rossetti S."/>
            <person name="Lund Nielsen J."/>
            <person name="Tandoi V."/>
            <person name="James Seviour R."/>
            <person name="Nielsen P.H."/>
        </authorList>
    </citation>
    <scope>NUCLEOTIDE SEQUENCE [LARGE SCALE GENOMIC DNA]</scope>
    <source>
        <strain evidence="2 3">RN1</strain>
    </source>
</reference>
<sequence>MNKYDRAHETFMQQYRLEVQINTIKAGNVSHRYYPGVLTNDERQMLFRQYDELRGKWLAFMEEQYGEDWPQGVWSLHWEQQGQALDKWLETPGKGTMGNPEPIAALMAGKQAWTRWREANMYDGSPRYRMTPDLSGVDLTGVNIDGMLFAGCNFQNARLAGAIGRPNLAEVDLRGADLRGWSVQDAFFFKANLDGADMSEGDFSESDFGSASLVGANLSGAVLTGCDFSRADLRNANMENAGVHRIMFKDTKVEGTLFGGTAVPSEELRWVIGTPISRRRKATKSRWWRG</sequence>
<dbReference type="InterPro" id="IPR001646">
    <property type="entry name" value="5peptide_repeat"/>
</dbReference>
<name>R4Z361_9ACTN</name>
<keyword evidence="3" id="KW-1185">Reference proteome</keyword>
<protein>
    <recommendedName>
        <fullName evidence="4">Pentapeptide repeat protein</fullName>
    </recommendedName>
</protein>
<evidence type="ECO:0000313" key="2">
    <source>
        <dbReference type="EMBL" id="CCM63032.1"/>
    </source>
</evidence>
<dbReference type="HOGENOM" id="CLU_958731_0_0_11"/>
<dbReference type="Pfam" id="PF00805">
    <property type="entry name" value="Pentapeptide"/>
    <property type="match status" value="2"/>
</dbReference>
<organism evidence="2 3">
    <name type="scientific">Candidatus Neomicrothrix parvicella RN1</name>
    <dbReference type="NCBI Taxonomy" id="1229780"/>
    <lineage>
        <taxon>Bacteria</taxon>
        <taxon>Bacillati</taxon>
        <taxon>Actinomycetota</taxon>
        <taxon>Acidimicrobiia</taxon>
        <taxon>Acidimicrobiales</taxon>
        <taxon>Microthrixaceae</taxon>
        <taxon>Candidatus Neomicrothrix</taxon>
    </lineage>
</organism>
<accession>R4Z361</accession>
<dbReference type="eggNOG" id="COG1357">
    <property type="taxonomic scope" value="Bacteria"/>
</dbReference>
<dbReference type="EMBL" id="CANL01000007">
    <property type="protein sequence ID" value="CCM63032.1"/>
    <property type="molecule type" value="Genomic_DNA"/>
</dbReference>
<dbReference type="STRING" id="1229780.BN381_150145"/>
<dbReference type="Gene3D" id="2.160.20.80">
    <property type="entry name" value="E3 ubiquitin-protein ligase SopA"/>
    <property type="match status" value="1"/>
</dbReference>